<dbReference type="AlphaFoldDB" id="A0A7W7PYS5"/>
<keyword evidence="3" id="KW-1185">Reference proteome</keyword>
<keyword evidence="1" id="KW-0732">Signal</keyword>
<gene>
    <name evidence="2" type="ORF">FHR82_000026</name>
</gene>
<evidence type="ECO:0000256" key="1">
    <source>
        <dbReference type="SAM" id="SignalP"/>
    </source>
</evidence>
<protein>
    <recommendedName>
        <fullName evidence="4">DUF4350 domain-containing protein</fullName>
    </recommendedName>
</protein>
<organism evidence="2 3">
    <name type="scientific">Actinophytocola algeriensis</name>
    <dbReference type="NCBI Taxonomy" id="1768010"/>
    <lineage>
        <taxon>Bacteria</taxon>
        <taxon>Bacillati</taxon>
        <taxon>Actinomycetota</taxon>
        <taxon>Actinomycetes</taxon>
        <taxon>Pseudonocardiales</taxon>
        <taxon>Pseudonocardiaceae</taxon>
    </lineage>
</organism>
<dbReference type="EMBL" id="JACHJQ010000001">
    <property type="protein sequence ID" value="MBB4903816.1"/>
    <property type="molecule type" value="Genomic_DNA"/>
</dbReference>
<name>A0A7W7PYS5_9PSEU</name>
<sequence length="439" mass="47288">MRVVRTLAGLLLAGGVVAGAAPPVMAQPQERPPVLDVGQALDDLADQRIVRAPGAVAHLDDDLVRSALGDDTYVILAPYTGRIEEGGNYPDGETHDKVVSEPLQSWAEKNRKNLVLVEGIGVTLYGETRIGASVANIPELRQMTAYLDVTIPVVYAARYAHDEDTAADFDGPVADPVTPSAAQVDDLAGHLRDAPVHNAPGRDDPVDPRMARLATEYGIGVRIAALPALEPGQPFVDYAPALLERFPDDVVMVAQGRWLDIAARDQAKATSARDYAYGRFEYGSFRQGSLMQDRVGTVLERLRFLLKNNAYGRPQPQPQPRPQPYDVRQTINDLTPWVLVGAALVLGGVGLYSWRRVQTDRTDAERRAMRRESARAMAKIGELGAALLAAEERGEAADPAAAERYATARALYDEALTAKAMAEVTGVAEEGLAEGVPAS</sequence>
<feature type="chain" id="PRO_5038414001" description="DUF4350 domain-containing protein" evidence="1">
    <location>
        <begin position="27"/>
        <end position="439"/>
    </location>
</feature>
<dbReference type="Proteomes" id="UP000520767">
    <property type="component" value="Unassembled WGS sequence"/>
</dbReference>
<comment type="caution">
    <text evidence="2">The sequence shown here is derived from an EMBL/GenBank/DDBJ whole genome shotgun (WGS) entry which is preliminary data.</text>
</comment>
<proteinExistence type="predicted"/>
<accession>A0A7W7PYS5</accession>
<dbReference type="RefSeq" id="WP_184808153.1">
    <property type="nucleotide sequence ID" value="NZ_JACHJQ010000001.1"/>
</dbReference>
<reference evidence="2 3" key="1">
    <citation type="submission" date="2020-08" db="EMBL/GenBank/DDBJ databases">
        <title>Genomic Encyclopedia of Type Strains, Phase III (KMG-III): the genomes of soil and plant-associated and newly described type strains.</title>
        <authorList>
            <person name="Whitman W."/>
        </authorList>
    </citation>
    <scope>NUCLEOTIDE SEQUENCE [LARGE SCALE GENOMIC DNA]</scope>
    <source>
        <strain evidence="2 3">CECT 8960</strain>
    </source>
</reference>
<evidence type="ECO:0008006" key="4">
    <source>
        <dbReference type="Google" id="ProtNLM"/>
    </source>
</evidence>
<evidence type="ECO:0000313" key="3">
    <source>
        <dbReference type="Proteomes" id="UP000520767"/>
    </source>
</evidence>
<feature type="signal peptide" evidence="1">
    <location>
        <begin position="1"/>
        <end position="26"/>
    </location>
</feature>
<evidence type="ECO:0000313" key="2">
    <source>
        <dbReference type="EMBL" id="MBB4903816.1"/>
    </source>
</evidence>